<reference evidence="3" key="1">
    <citation type="journal article" date="2019" name="Int. J. Syst. Evol. Microbiol.">
        <title>The Global Catalogue of Microorganisms (GCM) 10K type strain sequencing project: providing services to taxonomists for standard genome sequencing and annotation.</title>
        <authorList>
            <consortium name="The Broad Institute Genomics Platform"/>
            <consortium name="The Broad Institute Genome Sequencing Center for Infectious Disease"/>
            <person name="Wu L."/>
            <person name="Ma J."/>
        </authorList>
    </citation>
    <scope>NUCLEOTIDE SEQUENCE [LARGE SCALE GENOMIC DNA]</scope>
    <source>
        <strain evidence="3">JCM 32105</strain>
    </source>
</reference>
<evidence type="ECO:0000313" key="3">
    <source>
        <dbReference type="Proteomes" id="UP001500067"/>
    </source>
</evidence>
<dbReference type="InterPro" id="IPR036063">
    <property type="entry name" value="Smr_dom_sf"/>
</dbReference>
<organism evidence="2 3">
    <name type="scientific">Nemorincola caseinilytica</name>
    <dbReference type="NCBI Taxonomy" id="2054315"/>
    <lineage>
        <taxon>Bacteria</taxon>
        <taxon>Pseudomonadati</taxon>
        <taxon>Bacteroidota</taxon>
        <taxon>Chitinophagia</taxon>
        <taxon>Chitinophagales</taxon>
        <taxon>Chitinophagaceae</taxon>
        <taxon>Nemorincola</taxon>
    </lineage>
</organism>
<comment type="caution">
    <text evidence="2">The sequence shown here is derived from an EMBL/GenBank/DDBJ whole genome shotgun (WGS) entry which is preliminary data.</text>
</comment>
<dbReference type="Gene3D" id="3.30.1370.110">
    <property type="match status" value="1"/>
</dbReference>
<dbReference type="Proteomes" id="UP001500067">
    <property type="component" value="Unassembled WGS sequence"/>
</dbReference>
<name>A0ABP8NIS3_9BACT</name>
<accession>A0ABP8NIS3</accession>
<evidence type="ECO:0000259" key="1">
    <source>
        <dbReference type="Pfam" id="PF01713"/>
    </source>
</evidence>
<dbReference type="EMBL" id="BAABFA010000015">
    <property type="protein sequence ID" value="GAA4467075.1"/>
    <property type="molecule type" value="Genomic_DNA"/>
</dbReference>
<evidence type="ECO:0000313" key="2">
    <source>
        <dbReference type="EMBL" id="GAA4467075.1"/>
    </source>
</evidence>
<sequence>MKFSIGDKIVMKRTGEEGRVVAIVNKKMVEVEVAGTVFPVYNDDVDHPYLKWFTEKKSVQKKSAMPVQLPVEKLPATTRRMAKGAYLSFIPEFRTDDMEEMVSHVKVFLLNELPVNIRFVYDVRMAERSLFRLEGGLHAFGNIYLHSIPYAEMNDQPRFNWTLTAPDETMAEGIVRIKPAKLFEHITSIQQGNEPSFSYLLAAELKEKKKPEPMYEQPVAIGPSKTIGQSKHTAEQPRYELDLHIEQLRSNSKGLSNAEIIKIQLDTLERYLHLAIMHRLERMIVIHGLGKGKLRDEVHAMLKATPEVGRYKNEWSGRYGFGATEVTFRY</sequence>
<proteinExistence type="predicted"/>
<dbReference type="Pfam" id="PF01713">
    <property type="entry name" value="Smr"/>
    <property type="match status" value="1"/>
</dbReference>
<protein>
    <recommendedName>
        <fullName evidence="1">Smr domain-containing protein</fullName>
    </recommendedName>
</protein>
<dbReference type="RefSeq" id="WP_345083148.1">
    <property type="nucleotide sequence ID" value="NZ_BAABFA010000015.1"/>
</dbReference>
<feature type="domain" description="Smr" evidence="1">
    <location>
        <begin position="266"/>
        <end position="329"/>
    </location>
</feature>
<gene>
    <name evidence="2" type="ORF">GCM10023093_22270</name>
</gene>
<dbReference type="InterPro" id="IPR002625">
    <property type="entry name" value="Smr_dom"/>
</dbReference>
<keyword evidence="3" id="KW-1185">Reference proteome</keyword>